<feature type="transmembrane region" description="Helical" evidence="22">
    <location>
        <begin position="1218"/>
        <end position="1238"/>
    </location>
</feature>
<keyword evidence="20" id="KW-0275">Fatty acid biosynthesis</keyword>
<keyword evidence="20" id="KW-0443">Lipid metabolism</keyword>
<dbReference type="PRINTS" id="PR00173">
    <property type="entry name" value="EDTRNSPORT"/>
</dbReference>
<dbReference type="GO" id="GO:0045179">
    <property type="term" value="C:apical cortex"/>
    <property type="evidence" value="ECO:0007669"/>
    <property type="project" value="UniProtKB-ARBA"/>
</dbReference>
<feature type="disulfide bond" evidence="18">
    <location>
        <begin position="272"/>
        <end position="281"/>
    </location>
</feature>
<dbReference type="PROSITE" id="PS51051">
    <property type="entry name" value="DSL"/>
    <property type="match status" value="1"/>
</dbReference>
<dbReference type="InterPro" id="IPR000742">
    <property type="entry name" value="EGF"/>
</dbReference>
<evidence type="ECO:0000256" key="16">
    <source>
        <dbReference type="ARBA" id="ARBA00023157"/>
    </source>
</evidence>
<dbReference type="GO" id="GO:0005509">
    <property type="term" value="F:calcium ion binding"/>
    <property type="evidence" value="ECO:0007669"/>
    <property type="project" value="InterPro"/>
</dbReference>
<evidence type="ECO:0000256" key="1">
    <source>
        <dbReference type="ARBA" id="ARBA00004141"/>
    </source>
</evidence>
<dbReference type="GO" id="GO:0043208">
    <property type="term" value="F:glycosphingolipid binding"/>
    <property type="evidence" value="ECO:0007669"/>
    <property type="project" value="UniProtKB-ARBA"/>
</dbReference>
<dbReference type="GO" id="GO:0030718">
    <property type="term" value="P:germ-line stem cell population maintenance"/>
    <property type="evidence" value="ECO:0007669"/>
    <property type="project" value="UniProtKB-ARBA"/>
</dbReference>
<evidence type="ECO:0000256" key="10">
    <source>
        <dbReference type="ARBA" id="ARBA00022692"/>
    </source>
</evidence>
<dbReference type="GO" id="GO:0048018">
    <property type="term" value="F:receptor ligand activity"/>
    <property type="evidence" value="ECO:0007669"/>
    <property type="project" value="UniProtKB-ARBA"/>
</dbReference>
<dbReference type="GO" id="GO:0098712">
    <property type="term" value="P:L-glutamate import across plasma membrane"/>
    <property type="evidence" value="ECO:0007669"/>
    <property type="project" value="TreeGrafter"/>
</dbReference>
<feature type="non-terminal residue" evidence="26">
    <location>
        <position position="1342"/>
    </location>
</feature>
<feature type="domain" description="Carrier" evidence="24">
    <location>
        <begin position="623"/>
        <end position="701"/>
    </location>
</feature>
<dbReference type="InterPro" id="IPR036736">
    <property type="entry name" value="ACP-like_sf"/>
</dbReference>
<feature type="domain" description="EGF-like" evidence="23">
    <location>
        <begin position="322"/>
        <end position="358"/>
    </location>
</feature>
<feature type="domain" description="EGF-like" evidence="23">
    <location>
        <begin position="284"/>
        <end position="320"/>
    </location>
</feature>
<keyword evidence="8 18" id="KW-0245">EGF-like domain</keyword>
<feature type="disulfide bond" evidence="19">
    <location>
        <begin position="109"/>
        <end position="121"/>
    </location>
</feature>
<comment type="similarity">
    <text evidence="4">Belongs to the acyl carrier protein (ACP) family.</text>
</comment>
<evidence type="ECO:0000256" key="11">
    <source>
        <dbReference type="ARBA" id="ARBA00022729"/>
    </source>
</evidence>
<dbReference type="SUPFAM" id="SSF47336">
    <property type="entry name" value="ACP-like"/>
    <property type="match status" value="1"/>
</dbReference>
<comment type="similarity">
    <text evidence="3">Belongs to the dicarboxylate/amino acid:cation symporter (DAACS) (TC 2.A.23) family.</text>
</comment>
<evidence type="ECO:0000256" key="2">
    <source>
        <dbReference type="ARBA" id="ARBA00004479"/>
    </source>
</evidence>
<evidence type="ECO:0000256" key="17">
    <source>
        <dbReference type="ARBA" id="ARBA00023180"/>
    </source>
</evidence>
<dbReference type="Pfam" id="PF00008">
    <property type="entry name" value="EGF"/>
    <property type="match status" value="3"/>
</dbReference>
<dbReference type="Pfam" id="PF01414">
    <property type="entry name" value="DSL"/>
    <property type="match status" value="1"/>
</dbReference>
<dbReference type="SUPFAM" id="SSF118215">
    <property type="entry name" value="Proton glutamate symport protein"/>
    <property type="match status" value="1"/>
</dbReference>
<keyword evidence="7 21" id="KW-0217">Developmental protein</keyword>
<feature type="domain" description="EGF-like" evidence="23">
    <location>
        <begin position="360"/>
        <end position="396"/>
    </location>
</feature>
<feature type="disulfide bond" evidence="19">
    <location>
        <begin position="129"/>
        <end position="138"/>
    </location>
</feature>
<keyword evidence="11 21" id="KW-0732">Signal</keyword>
<feature type="transmembrane region" description="Helical" evidence="22">
    <location>
        <begin position="823"/>
        <end position="853"/>
    </location>
</feature>
<feature type="domain" description="DSL" evidence="25">
    <location>
        <begin position="94"/>
        <end position="138"/>
    </location>
</feature>
<dbReference type="PANTHER" id="PTHR11958:SF99">
    <property type="entry name" value="SODIUM-DEPENDENT EXCITATORY AMINO ACID TRANSPORTER GLT-6-RELATED"/>
    <property type="match status" value="1"/>
</dbReference>
<dbReference type="InterPro" id="IPR049883">
    <property type="entry name" value="NOTCH1_EGF-like"/>
</dbReference>
<dbReference type="InterPro" id="IPR050746">
    <property type="entry name" value="DAACS"/>
</dbReference>
<name>A0A7R9MB66_9ACAR</name>
<dbReference type="Gene3D" id="2.10.25.140">
    <property type="match status" value="1"/>
</dbReference>
<reference evidence="26" key="1">
    <citation type="submission" date="2020-11" db="EMBL/GenBank/DDBJ databases">
        <authorList>
            <person name="Tran Van P."/>
        </authorList>
    </citation>
    <scope>NUCLEOTIDE SEQUENCE</scope>
</reference>
<evidence type="ECO:0000256" key="14">
    <source>
        <dbReference type="ARBA" id="ARBA00022989"/>
    </source>
</evidence>
<dbReference type="GO" id="GO:0042063">
    <property type="term" value="P:gliogenesis"/>
    <property type="evidence" value="ECO:0007669"/>
    <property type="project" value="UniProtKB-ARBA"/>
</dbReference>
<keyword evidence="10 21" id="KW-0812">Transmembrane</keyword>
<feature type="domain" description="EGF-like" evidence="23">
    <location>
        <begin position="205"/>
        <end position="243"/>
    </location>
</feature>
<feature type="disulfide bond" evidence="19">
    <location>
        <begin position="96"/>
        <end position="105"/>
    </location>
</feature>
<feature type="disulfide bond" evidence="18">
    <location>
        <begin position="233"/>
        <end position="242"/>
    </location>
</feature>
<feature type="transmembrane region" description="Helical" evidence="22">
    <location>
        <begin position="527"/>
        <end position="548"/>
    </location>
</feature>
<dbReference type="PROSITE" id="PS01186">
    <property type="entry name" value="EGF_2"/>
    <property type="match status" value="5"/>
</dbReference>
<keyword evidence="13" id="KW-0769">Symport</keyword>
<dbReference type="Pfam" id="PF12661">
    <property type="entry name" value="hEGF"/>
    <property type="match status" value="1"/>
</dbReference>
<dbReference type="Pfam" id="PF07645">
    <property type="entry name" value="EGF_CA"/>
    <property type="match status" value="1"/>
</dbReference>
<evidence type="ECO:0000256" key="13">
    <source>
        <dbReference type="ARBA" id="ARBA00022847"/>
    </source>
</evidence>
<feature type="disulfide bond" evidence="18">
    <location>
        <begin position="386"/>
        <end position="395"/>
    </location>
</feature>
<feature type="transmembrane region" description="Helical" evidence="22">
    <location>
        <begin position="1244"/>
        <end position="1267"/>
    </location>
</feature>
<dbReference type="Gene3D" id="1.10.3860.10">
    <property type="entry name" value="Sodium:dicarboxylate symporter"/>
    <property type="match status" value="1"/>
</dbReference>
<evidence type="ECO:0000256" key="12">
    <source>
        <dbReference type="ARBA" id="ARBA00022737"/>
    </source>
</evidence>
<evidence type="ECO:0000256" key="6">
    <source>
        <dbReference type="ARBA" id="ARBA00022450"/>
    </source>
</evidence>
<comment type="function">
    <text evidence="21">Putative Notch ligand involved in the mediation of Notch signaling.</text>
</comment>
<dbReference type="PROSITE" id="PS00022">
    <property type="entry name" value="EGF_1"/>
    <property type="match status" value="6"/>
</dbReference>
<keyword evidence="15 21" id="KW-0472">Membrane</keyword>
<feature type="domain" description="EGF-like" evidence="23">
    <location>
        <begin position="245"/>
        <end position="282"/>
    </location>
</feature>
<feature type="transmembrane region" description="Helical" evidence="22">
    <location>
        <begin position="1144"/>
        <end position="1165"/>
    </location>
</feature>
<evidence type="ECO:0000259" key="23">
    <source>
        <dbReference type="PROSITE" id="PS50026"/>
    </source>
</evidence>
<dbReference type="GO" id="GO:0016330">
    <property type="term" value="P:second mitotic wave involved in compound eye morphogenesis"/>
    <property type="evidence" value="ECO:0007669"/>
    <property type="project" value="UniProtKB-ARBA"/>
</dbReference>
<evidence type="ECO:0000313" key="26">
    <source>
        <dbReference type="EMBL" id="CAD7655874.1"/>
    </source>
</evidence>
<dbReference type="GO" id="GO:0015501">
    <property type="term" value="F:glutamate:sodium symporter activity"/>
    <property type="evidence" value="ECO:0007669"/>
    <property type="project" value="TreeGrafter"/>
</dbReference>
<keyword evidence="9" id="KW-0597">Phosphoprotein</keyword>
<organism evidence="26">
    <name type="scientific">Oppiella nova</name>
    <dbReference type="NCBI Taxonomy" id="334625"/>
    <lineage>
        <taxon>Eukaryota</taxon>
        <taxon>Metazoa</taxon>
        <taxon>Ecdysozoa</taxon>
        <taxon>Arthropoda</taxon>
        <taxon>Chelicerata</taxon>
        <taxon>Arachnida</taxon>
        <taxon>Acari</taxon>
        <taxon>Acariformes</taxon>
        <taxon>Sarcoptiformes</taxon>
        <taxon>Oribatida</taxon>
        <taxon>Brachypylina</taxon>
        <taxon>Oppioidea</taxon>
        <taxon>Oppiidae</taxon>
        <taxon>Oppiella</taxon>
    </lineage>
</organism>
<dbReference type="Pfam" id="PF00375">
    <property type="entry name" value="SDF"/>
    <property type="match status" value="1"/>
</dbReference>
<dbReference type="GO" id="GO:0007166">
    <property type="term" value="P:cell surface receptor signaling pathway"/>
    <property type="evidence" value="ECO:0007669"/>
    <property type="project" value="UniProtKB-ARBA"/>
</dbReference>
<dbReference type="SUPFAM" id="SSF57196">
    <property type="entry name" value="EGF/Laminin"/>
    <property type="match status" value="5"/>
</dbReference>
<dbReference type="FunFam" id="2.10.25.10:FF:000294">
    <property type="entry name" value="Delta-like protein"/>
    <property type="match status" value="1"/>
</dbReference>
<dbReference type="InterPro" id="IPR009081">
    <property type="entry name" value="PP-bd_ACP"/>
</dbReference>
<protein>
    <recommendedName>
        <fullName evidence="20 21">Multifunctional fusion protein</fullName>
    </recommendedName>
    <domain>
        <recommendedName>
            <fullName evidence="20">Acyl carrier protein</fullName>
        </recommendedName>
    </domain>
    <domain>
        <recommendedName>
            <fullName evidence="21">Delta-like protein</fullName>
        </recommendedName>
    </domain>
</protein>
<dbReference type="PROSITE" id="PS00714">
    <property type="entry name" value="NA_DICARBOXYL_SYMP_2"/>
    <property type="match status" value="1"/>
</dbReference>
<feature type="disulfide bond" evidence="18">
    <location>
        <begin position="162"/>
        <end position="171"/>
    </location>
</feature>
<dbReference type="Gene3D" id="1.10.1200.10">
    <property type="entry name" value="ACP-like"/>
    <property type="match status" value="1"/>
</dbReference>
<dbReference type="HAMAP" id="MF_01217">
    <property type="entry name" value="Acyl_carrier"/>
    <property type="match status" value="1"/>
</dbReference>
<gene>
    <name evidence="26" type="ORF">ONB1V03_LOCUS12515</name>
</gene>
<evidence type="ECO:0000256" key="22">
    <source>
        <dbReference type="SAM" id="Phobius"/>
    </source>
</evidence>
<dbReference type="GO" id="GO:0006633">
    <property type="term" value="P:fatty acid biosynthetic process"/>
    <property type="evidence" value="ECO:0007669"/>
    <property type="project" value="UniProtKB-KW"/>
</dbReference>
<dbReference type="FunFam" id="2.10.25.10:FF:000031">
    <property type="entry name" value="neurogenic locus notch homolog protein 3"/>
    <property type="match status" value="1"/>
</dbReference>
<keyword evidence="17" id="KW-0325">Glycoprotein</keyword>
<dbReference type="EMBL" id="OC925022">
    <property type="protein sequence ID" value="CAD7655874.1"/>
    <property type="molecule type" value="Genomic_DNA"/>
</dbReference>
<dbReference type="Pfam" id="PF21700">
    <property type="entry name" value="EGF_DL_JAG"/>
    <property type="match status" value="1"/>
</dbReference>
<dbReference type="GO" id="GO:0070778">
    <property type="term" value="P:L-aspartate transmembrane transport"/>
    <property type="evidence" value="ECO:0007669"/>
    <property type="project" value="TreeGrafter"/>
</dbReference>
<sequence>TPVSATVCLREVSAVFAERNASLAANDCTFGRKHVQNENSVSIAFSFRWTRAFSLVVAFDDDIAPPLRLQEPSAQPSDHWTARPLASRELRWRVRCDDHYYGSDCAAFCRQRNDTFGHYLCEKNGRKECLKGWRGENCDSPVCRKDCNEKHGFCEAPEECVCRKGWKGAHCDLCHEYPGCLHGYCLAPFQCICHRNWGGILCDQNLDFCGTHDPCLNGGQCQNAAPDHYRCQCKDGFEGLNCQTIVNACALQPCLHDGVCRPLNGSHFHCDCADGFDGQRCERDRNECLSAPCLNGATCHDLRNAFRCQCAPGWRGALCDEDVDECALSPCVHSTRCRNTAGAFECECEDGFEGKHCETEVDDCRDVTCLNGGQCLDLRKHFHCVCAQPFGGALCAQLDPRACLADAHSQDLHYWRLPNASLCAKHCVCDSEARLLCRDDCSQTTDDAICRQQTTNPRLVVRLSPQTPLFCQSLRAIHSLIANSRDFCCDESEDGVSAVVHSPAVSALRRYLRALDARADDPPSVRLLWTLVAALVVSFVALSALLLWRKRRRKAASNQTTFCSFPRHLSAQKRTESERKMSSFLPFRRLSLLLLRTPVVARRHLHRTPGLRLPSWGPPVATVDPKDVEQRVIACLSKHDKIDAKSVTLASHLTQDLGLDSLDVIECVVHLEDEFALSVPDADAERLLSVGAVVEWVCAQLTARKDGNRRPDIEFLEGMTSATKKRFPLRDANRRRSRRTRAPLRLKAVAQWRSGRRLPFTGDCSVAHANTCSSADPKPQEMEASMDSSDARTPFVSAAAHGAPPLPTTVRLTEPDRPFAESVWAWLVANLLLVLTVLSVVGGLVGGCLLRYANYDDDFIMLIGFPGDLLMRMLKMLIIPLIVSSLVAGLAQLDAASSGRMGSRAIAYYFGTTMLAAVLGIVLVLVIHPGNPRIKEAAMTQIKSTQDTRVSTLDAMLDLARNMFPENLLQAAFASVKTEWTRGARLNLTGREAHVRWDRVDNVTHEWRAPNGSLLAETHFYQMVRSFPYSQNSNVLGLIVFCTAFGIICGQLGAEAETMIRFFVILNEIVMRLVVICMWYSPVGIASLIIQKILDIKDMYSVAQQLGLYMLTVITGLVIHAVITLPLIYWSVTRKNPLTFFRGMLQAWVTALGTASSAATLPVTFRCLEENNHIDKRVTRFVLPVGATVNMDGTALYEAVAAIFIAQMNAIDFNIGQIIIVSLTATAASIGAASVPSAGLVTMLLVLTALGLPTQDISMIIAVDWFLDRIRTSINVLGDAFGAGVVYHLSKAELDKWDAEHAIEMSDVSQAHLQPRKLSIMSPSRAVPNAAAKGGRNPETEI</sequence>
<dbReference type="PANTHER" id="PTHR11958">
    <property type="entry name" value="SODIUM/DICARBOXYLATE SYMPORTER-RELATED"/>
    <property type="match status" value="1"/>
</dbReference>
<evidence type="ECO:0000256" key="4">
    <source>
        <dbReference type="ARBA" id="ARBA00010930"/>
    </source>
</evidence>
<dbReference type="GO" id="GO:0015175">
    <property type="term" value="F:neutral L-amino acid transmembrane transporter activity"/>
    <property type="evidence" value="ECO:0007669"/>
    <property type="project" value="TreeGrafter"/>
</dbReference>
<dbReference type="InterPro" id="IPR018097">
    <property type="entry name" value="EGF_Ca-bd_CS"/>
</dbReference>
<evidence type="ECO:0000256" key="15">
    <source>
        <dbReference type="ARBA" id="ARBA00023136"/>
    </source>
</evidence>
<dbReference type="FunFam" id="2.10.25.10:FF:000018">
    <property type="entry name" value="Delta-like 1"/>
    <property type="match status" value="1"/>
</dbReference>
<evidence type="ECO:0000256" key="18">
    <source>
        <dbReference type="PROSITE-ProRule" id="PRU00076"/>
    </source>
</evidence>
<dbReference type="SMART" id="SM00051">
    <property type="entry name" value="DSL"/>
    <property type="match status" value="1"/>
</dbReference>
<feature type="disulfide bond" evidence="18">
    <location>
        <begin position="348"/>
        <end position="357"/>
    </location>
</feature>
<evidence type="ECO:0000256" key="20">
    <source>
        <dbReference type="RuleBase" id="RU000722"/>
    </source>
</evidence>
<evidence type="ECO:0000259" key="24">
    <source>
        <dbReference type="PROSITE" id="PS50075"/>
    </source>
</evidence>
<evidence type="ECO:0000259" key="25">
    <source>
        <dbReference type="PROSITE" id="PS51051"/>
    </source>
</evidence>
<dbReference type="GO" id="GO:0005313">
    <property type="term" value="F:L-glutamate transmembrane transporter activity"/>
    <property type="evidence" value="ECO:0007669"/>
    <property type="project" value="TreeGrafter"/>
</dbReference>
<dbReference type="InterPro" id="IPR013032">
    <property type="entry name" value="EGF-like_CS"/>
</dbReference>
<dbReference type="PROSITE" id="PS50026">
    <property type="entry name" value="EGF_3"/>
    <property type="match status" value="6"/>
</dbReference>
<dbReference type="FunFam" id="2.10.25.140:FF:000001">
    <property type="entry name" value="Delta-like protein"/>
    <property type="match status" value="1"/>
</dbReference>
<dbReference type="Gene3D" id="2.10.25.10">
    <property type="entry name" value="Laminin"/>
    <property type="match status" value="6"/>
</dbReference>
<keyword evidence="6 20" id="KW-0596">Phosphopantetheine</keyword>
<keyword evidence="14 21" id="KW-1133">Transmembrane helix</keyword>
<dbReference type="PROSITE" id="PS00713">
    <property type="entry name" value="NA_DICARBOXYL_SYMP_1"/>
    <property type="match status" value="1"/>
</dbReference>
<feature type="domain" description="EGF-like" evidence="23">
    <location>
        <begin position="139"/>
        <end position="172"/>
    </location>
</feature>
<keyword evidence="12 21" id="KW-0677">Repeat</keyword>
<evidence type="ECO:0000256" key="5">
    <source>
        <dbReference type="ARBA" id="ARBA00022448"/>
    </source>
</evidence>
<evidence type="ECO:0000256" key="19">
    <source>
        <dbReference type="PROSITE-ProRule" id="PRU00377"/>
    </source>
</evidence>
<dbReference type="FunFam" id="2.10.25.10:FF:000109">
    <property type="entry name" value="Notch homolog 4, [Drosophila]"/>
    <property type="match status" value="1"/>
</dbReference>
<dbReference type="InterPro" id="IPR036458">
    <property type="entry name" value="Na:dicarbo_symporter_sf"/>
</dbReference>
<evidence type="ECO:0000256" key="7">
    <source>
        <dbReference type="ARBA" id="ARBA00022473"/>
    </source>
</evidence>
<dbReference type="PROSITE" id="PS00010">
    <property type="entry name" value="ASX_HYDROXYL"/>
    <property type="match status" value="3"/>
</dbReference>
<dbReference type="GO" id="GO:0046331">
    <property type="term" value="P:lateral inhibition"/>
    <property type="evidence" value="ECO:0007669"/>
    <property type="project" value="UniProtKB-ARBA"/>
</dbReference>
<dbReference type="GO" id="GO:0005886">
    <property type="term" value="C:plasma membrane"/>
    <property type="evidence" value="ECO:0007669"/>
    <property type="project" value="TreeGrafter"/>
</dbReference>
<evidence type="ECO:0000256" key="9">
    <source>
        <dbReference type="ARBA" id="ARBA00022553"/>
    </source>
</evidence>
<dbReference type="PROSITE" id="PS01187">
    <property type="entry name" value="EGF_CA"/>
    <property type="match status" value="2"/>
</dbReference>
<keyword evidence="20" id="KW-0444">Lipid biosynthesis</keyword>
<keyword evidence="16 18" id="KW-1015">Disulfide bond</keyword>
<dbReference type="InterPro" id="IPR001774">
    <property type="entry name" value="DSL"/>
</dbReference>
<dbReference type="SMART" id="SM00179">
    <property type="entry name" value="EGF_CA"/>
    <property type="match status" value="5"/>
</dbReference>
<dbReference type="InterPro" id="IPR001991">
    <property type="entry name" value="Na-dicarboxylate_symporter"/>
</dbReference>
<comment type="subcellular location">
    <subcellularLocation>
        <location evidence="1">Membrane</location>
        <topology evidence="1">Multi-pass membrane protein</topology>
    </subcellularLocation>
    <subcellularLocation>
        <location evidence="2 21">Membrane</location>
        <topology evidence="2 21">Single-pass type I membrane protein</topology>
    </subcellularLocation>
</comment>
<dbReference type="SMART" id="SM00181">
    <property type="entry name" value="EGF"/>
    <property type="match status" value="7"/>
</dbReference>
<feature type="transmembrane region" description="Helical" evidence="22">
    <location>
        <begin position="1106"/>
        <end position="1132"/>
    </location>
</feature>
<dbReference type="InterPro" id="IPR003231">
    <property type="entry name" value="ACP"/>
</dbReference>
<dbReference type="InterPro" id="IPR000152">
    <property type="entry name" value="EGF-type_Asp/Asn_hydroxyl_site"/>
</dbReference>
<evidence type="ECO:0000256" key="21">
    <source>
        <dbReference type="RuleBase" id="RU280815"/>
    </source>
</evidence>
<comment type="function">
    <text evidence="20">Carrier of the growing fatty acid chain in fatty acid biosynthesis.</text>
</comment>
<feature type="transmembrane region" description="Helical" evidence="22">
    <location>
        <begin position="1073"/>
        <end position="1094"/>
    </location>
</feature>
<dbReference type="OrthoDB" id="5877963at2759"/>
<dbReference type="InterPro" id="IPR018107">
    <property type="entry name" value="Na-dicarboxylate_symporter_CS"/>
</dbReference>
<dbReference type="PROSITE" id="PS50075">
    <property type="entry name" value="CARRIER"/>
    <property type="match status" value="1"/>
</dbReference>
<keyword evidence="20" id="KW-0276">Fatty acid metabolism</keyword>
<comment type="caution">
    <text evidence="18">Lacks conserved residue(s) required for the propagation of feature annotation.</text>
</comment>
<dbReference type="GO" id="GO:0009986">
    <property type="term" value="C:cell surface"/>
    <property type="evidence" value="ECO:0007669"/>
    <property type="project" value="UniProtKB-ARBA"/>
</dbReference>
<proteinExistence type="inferred from homology"/>
<evidence type="ECO:0000256" key="8">
    <source>
        <dbReference type="ARBA" id="ARBA00022536"/>
    </source>
</evidence>
<feature type="transmembrane region" description="Helical" evidence="22">
    <location>
        <begin position="1035"/>
        <end position="1053"/>
    </location>
</feature>
<feature type="disulfide bond" evidence="18">
    <location>
        <begin position="310"/>
        <end position="319"/>
    </location>
</feature>
<feature type="transmembrane region" description="Helical" evidence="22">
    <location>
        <begin position="905"/>
        <end position="927"/>
    </location>
</feature>
<dbReference type="InterPro" id="IPR001881">
    <property type="entry name" value="EGF-like_Ca-bd_dom"/>
</dbReference>
<evidence type="ECO:0000256" key="3">
    <source>
        <dbReference type="ARBA" id="ARBA00006148"/>
    </source>
</evidence>
<keyword evidence="5" id="KW-0813">Transport</keyword>
<accession>A0A7R9MB66</accession>
<dbReference type="Pfam" id="PF00550">
    <property type="entry name" value="PP-binding"/>
    <property type="match status" value="1"/>
</dbReference>
<dbReference type="CDD" id="cd00054">
    <property type="entry name" value="EGF_CA"/>
    <property type="match status" value="5"/>
</dbReference>